<dbReference type="EMBL" id="UINC01002069">
    <property type="protein sequence ID" value="SUZ92563.1"/>
    <property type="molecule type" value="Genomic_DNA"/>
</dbReference>
<feature type="non-terminal residue" evidence="1">
    <location>
        <position position="1"/>
    </location>
</feature>
<organism evidence="1">
    <name type="scientific">marine metagenome</name>
    <dbReference type="NCBI Taxonomy" id="408172"/>
    <lineage>
        <taxon>unclassified sequences</taxon>
        <taxon>metagenomes</taxon>
        <taxon>ecological metagenomes</taxon>
    </lineage>
</organism>
<dbReference type="SUPFAM" id="SSF53649">
    <property type="entry name" value="Alkaline phosphatase-like"/>
    <property type="match status" value="1"/>
</dbReference>
<reference evidence="1" key="1">
    <citation type="submission" date="2018-05" db="EMBL/GenBank/DDBJ databases">
        <authorList>
            <person name="Lanie J.A."/>
            <person name="Ng W.-L."/>
            <person name="Kazmierczak K.M."/>
            <person name="Andrzejewski T.M."/>
            <person name="Davidsen T.M."/>
            <person name="Wayne K.J."/>
            <person name="Tettelin H."/>
            <person name="Glass J.I."/>
            <person name="Rusch D."/>
            <person name="Podicherti R."/>
            <person name="Tsui H.-C.T."/>
            <person name="Winkler M.E."/>
        </authorList>
    </citation>
    <scope>NUCLEOTIDE SEQUENCE</scope>
</reference>
<accession>A0A381RUG5</accession>
<dbReference type="InterPro" id="IPR017850">
    <property type="entry name" value="Alkaline_phosphatase_core_sf"/>
</dbReference>
<evidence type="ECO:0000313" key="1">
    <source>
        <dbReference type="EMBL" id="SUZ92563.1"/>
    </source>
</evidence>
<dbReference type="InterPro" id="IPR010869">
    <property type="entry name" value="DUF1501"/>
</dbReference>
<dbReference type="Pfam" id="PF07394">
    <property type="entry name" value="DUF1501"/>
    <property type="match status" value="1"/>
</dbReference>
<dbReference type="PANTHER" id="PTHR43737:SF1">
    <property type="entry name" value="DUF1501 DOMAIN-CONTAINING PROTEIN"/>
    <property type="match status" value="1"/>
</dbReference>
<dbReference type="AlphaFoldDB" id="A0A381RUG5"/>
<dbReference type="Gene3D" id="3.40.720.10">
    <property type="entry name" value="Alkaline Phosphatase, subunit A"/>
    <property type="match status" value="1"/>
</dbReference>
<dbReference type="PANTHER" id="PTHR43737">
    <property type="entry name" value="BLL7424 PROTEIN"/>
    <property type="match status" value="1"/>
</dbReference>
<gene>
    <name evidence="1" type="ORF">METZ01_LOCUS45417</name>
</gene>
<proteinExistence type="predicted"/>
<protein>
    <submittedName>
        <fullName evidence="1">Uncharacterized protein</fullName>
    </submittedName>
</protein>
<sequence>VNGFSPAIPHRQAHFPQRYDRRQFLLKAGGGIGGLALAGLLQQEVQAAWPSANDPLAPRQPHFAPRAKRVIWLFMHGGPSHMDLFDPKSDLAKYAGQPLPHSFGEVMTRRKVAKNPLLGPIKPFRPRGQSGLEISDFLPHIAEHADDICVLRSCHGDSVNHPQSVYQMNTGSILMGKPSLGAWAAYGLGTENRDMPAFVVLPDPGGGLKGGPPAWGSGFLPGSCQGTTLRSGAKPILNLQPQPGISARGQRRILDLISHLNHHHLAGRDFDDRLAARVNAYELAFRMQSAAPEIVDISRETEATRRLYGIGQKETNEFGTRCLLARRMVEKGVRFVQLYSGDTGGWDAHKDVLQNHSKYCRRTDLPIAGLLKDLKSHGLLDDTLVIWGGEFGRMPMSEQGTGRDHNPWGYSVWLAGAGVHGGMAYGSTDPIGLRAEQNKVHVNDLHATILHLLGFNHEQLTVFHNGRDERLTDVGGRVVTDIFA</sequence>
<name>A0A381RUG5_9ZZZZ</name>